<evidence type="ECO:0000256" key="2">
    <source>
        <dbReference type="PROSITE-ProRule" id="PRU00339"/>
    </source>
</evidence>
<dbReference type="GO" id="GO:0003700">
    <property type="term" value="F:DNA-binding transcription factor activity"/>
    <property type="evidence" value="ECO:0007669"/>
    <property type="project" value="TreeGrafter"/>
</dbReference>
<dbReference type="RefSeq" id="WP_008825863.1">
    <property type="nucleotide sequence ID" value="NZ_AFNU02000003.1"/>
</dbReference>
<keyword evidence="2" id="KW-0802">TPR repeat</keyword>
<dbReference type="Pfam" id="PF13181">
    <property type="entry name" value="TPR_8"/>
    <property type="match status" value="4"/>
</dbReference>
<dbReference type="eggNOG" id="COG1396">
    <property type="taxonomic scope" value="Bacteria"/>
</dbReference>
<dbReference type="InterPro" id="IPR001387">
    <property type="entry name" value="Cro/C1-type_HTH"/>
</dbReference>
<dbReference type="SUPFAM" id="SSF48452">
    <property type="entry name" value="TPR-like"/>
    <property type="match status" value="2"/>
</dbReference>
<dbReference type="FunCoup" id="F7PW43">
    <property type="interactions" value="85"/>
</dbReference>
<dbReference type="GO" id="GO:0003677">
    <property type="term" value="F:DNA binding"/>
    <property type="evidence" value="ECO:0007669"/>
    <property type="project" value="UniProtKB-KW"/>
</dbReference>
<dbReference type="Gene3D" id="1.10.260.40">
    <property type="entry name" value="lambda repressor-like DNA-binding domains"/>
    <property type="match status" value="1"/>
</dbReference>
<dbReference type="PROSITE" id="PS50943">
    <property type="entry name" value="HTH_CROC1"/>
    <property type="match status" value="1"/>
</dbReference>
<evidence type="ECO:0000256" key="1">
    <source>
        <dbReference type="ARBA" id="ARBA00023125"/>
    </source>
</evidence>
<dbReference type="Gene3D" id="1.25.40.10">
    <property type="entry name" value="Tetratricopeptide repeat domain"/>
    <property type="match status" value="2"/>
</dbReference>
<keyword evidence="5" id="KW-1185">Reference proteome</keyword>
<dbReference type="SMART" id="SM00530">
    <property type="entry name" value="HTH_XRE"/>
    <property type="match status" value="1"/>
</dbReference>
<proteinExistence type="predicted"/>
<comment type="caution">
    <text evidence="4">The sequence shown here is derived from an EMBL/GenBank/DDBJ whole genome shotgun (WGS) entry which is preliminary data.</text>
</comment>
<dbReference type="Proteomes" id="UP000005707">
    <property type="component" value="Unassembled WGS sequence"/>
</dbReference>
<dbReference type="AlphaFoldDB" id="F7PW43"/>
<name>F7PW43_9MOLU</name>
<evidence type="ECO:0000313" key="4">
    <source>
        <dbReference type="EMBL" id="ERJ12727.1"/>
    </source>
</evidence>
<dbReference type="SMART" id="SM00028">
    <property type="entry name" value="TPR"/>
    <property type="match status" value="5"/>
</dbReference>
<organism evidence="4 5">
    <name type="scientific">Haloplasma contractile SSD-17B</name>
    <dbReference type="NCBI Taxonomy" id="1033810"/>
    <lineage>
        <taxon>Bacteria</taxon>
        <taxon>Bacillati</taxon>
        <taxon>Mycoplasmatota</taxon>
        <taxon>Mollicutes</taxon>
        <taxon>Haloplasmatales</taxon>
        <taxon>Haloplasmataceae</taxon>
        <taxon>Haloplasma</taxon>
    </lineage>
</organism>
<sequence>MDQIEIGKRIRVLRKEKKLTLEQIAGDHFTRGYISQIELGRVKPSFTVLAHIANQLDVKIEDLIITNNEYKQINDLLLKLEIETTNNNYSNAISLIKNVKIKIKHPFVYKINLYEAKAYFHLKKYNECIRIIKQLFAKKDVDNVSLYKLEAYALYGDALFNLGLYKESIIQYDQLISYAQNNKLPYNKRLANIYLNKATAYQNLKDYDTAIFYYTELLSFMKHNKILEPLLDAYIRIGFCYYKKGNLETAKIYINDGFQINKILDNDIQQAESQIILSYINFEEGKYNSAEEYCKKSLSVFENINSDNGIIESMYILAKIYKYKNKLDEGVKTLNDLYILIEKTNLKQINKDLIKDIATLYMDYNLHQEASFLFSVLVKNLYLEEKSN</sequence>
<dbReference type="eggNOG" id="COG0457">
    <property type="taxonomic scope" value="Bacteria"/>
</dbReference>
<reference evidence="4 5" key="2">
    <citation type="journal article" date="2013" name="PLoS ONE">
        <title>INDIGO - INtegrated Data Warehouse of MIcrobial GenOmes with Examples from the Red Sea Extremophiles.</title>
        <authorList>
            <person name="Alam I."/>
            <person name="Antunes A."/>
            <person name="Kamau A.A."/>
            <person name="Ba Alawi W."/>
            <person name="Kalkatawi M."/>
            <person name="Stingl U."/>
            <person name="Bajic V.B."/>
        </authorList>
    </citation>
    <scope>NUCLEOTIDE SEQUENCE [LARGE SCALE GENOMIC DNA]</scope>
    <source>
        <strain evidence="4 5">SSD-17B</strain>
    </source>
</reference>
<dbReference type="EMBL" id="AFNU02000003">
    <property type="protein sequence ID" value="ERJ12727.1"/>
    <property type="molecule type" value="Genomic_DNA"/>
</dbReference>
<dbReference type="PROSITE" id="PS50005">
    <property type="entry name" value="TPR"/>
    <property type="match status" value="1"/>
</dbReference>
<dbReference type="InterPro" id="IPR011990">
    <property type="entry name" value="TPR-like_helical_dom_sf"/>
</dbReference>
<feature type="domain" description="HTH cro/C1-type" evidence="3">
    <location>
        <begin position="10"/>
        <end position="63"/>
    </location>
</feature>
<dbReference type="InParanoid" id="F7PW43"/>
<dbReference type="InterPro" id="IPR010982">
    <property type="entry name" value="Lambda_DNA-bd_dom_sf"/>
</dbReference>
<dbReference type="SUPFAM" id="SSF47413">
    <property type="entry name" value="lambda repressor-like DNA-binding domains"/>
    <property type="match status" value="1"/>
</dbReference>
<dbReference type="OrthoDB" id="290878at2"/>
<dbReference type="InterPro" id="IPR050807">
    <property type="entry name" value="TransReg_Diox_bact_type"/>
</dbReference>
<evidence type="ECO:0000313" key="5">
    <source>
        <dbReference type="Proteomes" id="UP000005707"/>
    </source>
</evidence>
<accession>F7PW43</accession>
<protein>
    <submittedName>
        <fullName evidence="4">DNA-binding protein</fullName>
    </submittedName>
</protein>
<dbReference type="Pfam" id="PF12844">
    <property type="entry name" value="HTH_19"/>
    <property type="match status" value="1"/>
</dbReference>
<dbReference type="STRING" id="1033810.HLPCO_001067"/>
<gene>
    <name evidence="4" type="ORF">HLPCO_001067</name>
</gene>
<reference evidence="4 5" key="1">
    <citation type="journal article" date="2011" name="J. Bacteriol.">
        <title>Genome sequence of Haloplasma contractile, an unusual contractile bacterium from a deep-sea anoxic brine lake.</title>
        <authorList>
            <person name="Antunes A."/>
            <person name="Alam I."/>
            <person name="El Dorry H."/>
            <person name="Siam R."/>
            <person name="Robertson A."/>
            <person name="Bajic V.B."/>
            <person name="Stingl U."/>
        </authorList>
    </citation>
    <scope>NUCLEOTIDE SEQUENCE [LARGE SCALE GENOMIC DNA]</scope>
    <source>
        <strain evidence="4 5">SSD-17B</strain>
    </source>
</reference>
<dbReference type="CDD" id="cd00093">
    <property type="entry name" value="HTH_XRE"/>
    <property type="match status" value="1"/>
</dbReference>
<dbReference type="InterPro" id="IPR019734">
    <property type="entry name" value="TPR_rpt"/>
</dbReference>
<keyword evidence="1 4" id="KW-0238">DNA-binding</keyword>
<feature type="repeat" description="TPR" evidence="2">
    <location>
        <begin position="191"/>
        <end position="224"/>
    </location>
</feature>
<dbReference type="PANTHER" id="PTHR46797">
    <property type="entry name" value="HTH-TYPE TRANSCRIPTIONAL REGULATOR"/>
    <property type="match status" value="1"/>
</dbReference>
<dbReference type="GO" id="GO:0005829">
    <property type="term" value="C:cytosol"/>
    <property type="evidence" value="ECO:0007669"/>
    <property type="project" value="TreeGrafter"/>
</dbReference>
<dbReference type="PANTHER" id="PTHR46797:SF1">
    <property type="entry name" value="METHYLPHOSPHONATE SYNTHASE"/>
    <property type="match status" value="1"/>
</dbReference>
<evidence type="ECO:0000259" key="3">
    <source>
        <dbReference type="PROSITE" id="PS50943"/>
    </source>
</evidence>